<comment type="subcellular location">
    <subcellularLocation>
        <location evidence="1">Membrane</location>
        <topology evidence="1">Single-pass type I membrane protein</topology>
    </subcellularLocation>
</comment>
<evidence type="ECO:0000256" key="12">
    <source>
        <dbReference type="ARBA" id="ARBA00047475"/>
    </source>
</evidence>
<dbReference type="InterPro" id="IPR002213">
    <property type="entry name" value="UDP_glucos_trans"/>
</dbReference>
<evidence type="ECO:0000256" key="3">
    <source>
        <dbReference type="ARBA" id="ARBA00012544"/>
    </source>
</evidence>
<keyword evidence="16" id="KW-1185">Reference proteome</keyword>
<dbReference type="Pfam" id="PF00201">
    <property type="entry name" value="UDPGT"/>
    <property type="match status" value="1"/>
</dbReference>
<keyword evidence="10" id="KW-0325">Glycoprotein</keyword>
<keyword evidence="8" id="KW-1133">Transmembrane helix</keyword>
<evidence type="ECO:0000256" key="13">
    <source>
        <dbReference type="RuleBase" id="RU003718"/>
    </source>
</evidence>
<comment type="caution">
    <text evidence="15">The sequence shown here is derived from an EMBL/GenBank/DDBJ whole genome shotgun (WGS) entry which is preliminary data.</text>
</comment>
<dbReference type="Proteomes" id="UP000829720">
    <property type="component" value="Unassembled WGS sequence"/>
</dbReference>
<keyword evidence="7" id="KW-0732">Signal</keyword>
<evidence type="ECO:0000256" key="5">
    <source>
        <dbReference type="ARBA" id="ARBA00022679"/>
    </source>
</evidence>
<feature type="region of interest" description="Disordered" evidence="14">
    <location>
        <begin position="532"/>
        <end position="575"/>
    </location>
</feature>
<dbReference type="PROSITE" id="PS00375">
    <property type="entry name" value="UDPGT"/>
    <property type="match status" value="1"/>
</dbReference>
<protein>
    <recommendedName>
        <fullName evidence="3">glucuronosyltransferase</fullName>
        <ecNumber evidence="3">2.4.1.17</ecNumber>
    </recommendedName>
</protein>
<reference evidence="15" key="1">
    <citation type="submission" date="2021-01" db="EMBL/GenBank/DDBJ databases">
        <authorList>
            <person name="Zahm M."/>
            <person name="Roques C."/>
            <person name="Cabau C."/>
            <person name="Klopp C."/>
            <person name="Donnadieu C."/>
            <person name="Jouanno E."/>
            <person name="Lampietro C."/>
            <person name="Louis A."/>
            <person name="Herpin A."/>
            <person name="Echchiki A."/>
            <person name="Berthelot C."/>
            <person name="Parey E."/>
            <person name="Roest-Crollius H."/>
            <person name="Braasch I."/>
            <person name="Postlethwait J."/>
            <person name="Bobe J."/>
            <person name="Montfort J."/>
            <person name="Bouchez O."/>
            <person name="Begum T."/>
            <person name="Mejri S."/>
            <person name="Adams A."/>
            <person name="Chen W.-J."/>
            <person name="Guiguen Y."/>
        </authorList>
    </citation>
    <scope>NUCLEOTIDE SEQUENCE</scope>
    <source>
        <tissue evidence="15">Blood</tissue>
    </source>
</reference>
<dbReference type="GO" id="GO:0043541">
    <property type="term" value="C:UDP-N-acetylglucosamine transferase complex"/>
    <property type="evidence" value="ECO:0007669"/>
    <property type="project" value="TreeGrafter"/>
</dbReference>
<dbReference type="EMBL" id="JAERUA010000004">
    <property type="protein sequence ID" value="KAI1900205.1"/>
    <property type="molecule type" value="Genomic_DNA"/>
</dbReference>
<keyword evidence="5 13" id="KW-0808">Transferase</keyword>
<evidence type="ECO:0000256" key="4">
    <source>
        <dbReference type="ARBA" id="ARBA00022676"/>
    </source>
</evidence>
<dbReference type="Gene3D" id="3.40.50.2000">
    <property type="entry name" value="Glycogen Phosphorylase B"/>
    <property type="match status" value="1"/>
</dbReference>
<comment type="similarity">
    <text evidence="2 13">Belongs to the UDP-glycosyltransferase family.</text>
</comment>
<evidence type="ECO:0000256" key="14">
    <source>
        <dbReference type="SAM" id="MobiDB-lite"/>
    </source>
</evidence>
<evidence type="ECO:0000256" key="8">
    <source>
        <dbReference type="ARBA" id="ARBA00022989"/>
    </source>
</evidence>
<evidence type="ECO:0000313" key="15">
    <source>
        <dbReference type="EMBL" id="KAI1900205.1"/>
    </source>
</evidence>
<evidence type="ECO:0000256" key="7">
    <source>
        <dbReference type="ARBA" id="ARBA00022729"/>
    </source>
</evidence>
<organism evidence="15 16">
    <name type="scientific">Albula goreensis</name>
    <dbReference type="NCBI Taxonomy" id="1534307"/>
    <lineage>
        <taxon>Eukaryota</taxon>
        <taxon>Metazoa</taxon>
        <taxon>Chordata</taxon>
        <taxon>Craniata</taxon>
        <taxon>Vertebrata</taxon>
        <taxon>Euteleostomi</taxon>
        <taxon>Actinopterygii</taxon>
        <taxon>Neopterygii</taxon>
        <taxon>Teleostei</taxon>
        <taxon>Albuliformes</taxon>
        <taxon>Albulidae</taxon>
        <taxon>Albula</taxon>
    </lineage>
</organism>
<dbReference type="PANTHER" id="PTHR48043">
    <property type="entry name" value="EG:EG0003.4 PROTEIN-RELATED"/>
    <property type="match status" value="1"/>
</dbReference>
<dbReference type="FunFam" id="3.40.50.2000:FF:000205">
    <property type="entry name" value="UDP-glucuronosyltransferase"/>
    <property type="match status" value="1"/>
</dbReference>
<evidence type="ECO:0000256" key="6">
    <source>
        <dbReference type="ARBA" id="ARBA00022692"/>
    </source>
</evidence>
<evidence type="ECO:0000313" key="16">
    <source>
        <dbReference type="Proteomes" id="UP000829720"/>
    </source>
</evidence>
<keyword evidence="6" id="KW-0812">Transmembrane</keyword>
<dbReference type="InterPro" id="IPR050271">
    <property type="entry name" value="UDP-glycosyltransferase"/>
</dbReference>
<sequence>MEGSSQEYLCIKFSVLPKQAIPRYRAKRTRSFDMSRLTLVLLFLLEYPMLQESAKVLTVCLIGGSHYMLMDEISHTFYKSGHEVRMLLQMGNPVIRGLDYVGRPNSYQITSWSAGEMYIKEYNAWFLEQQKEFLRGRDDFNNFLNFMGHLAYQCDLILSDSDLIDGLRNESFDLAILDAFNPCSFLLAHFLGLRYVAFYPGTLNGLPSIGLPSPFSYVPVFNSQLSDHMGFWGRVKNVVWGLLSPVAERLIHAQFKHVGERHFSTPPFLPHLYGQAELWAFNTDFSLEFPQPLMPYTVCVGGLLSKPAVPVSQELEDFISGYGEEGFVVVTLGSMLSSVPLEPILREMNAGFAAVPYGVIWRYHPLRWPPHLQPAPNVKLVEWLPQNDLLGHSKARLLVTHGGQNSLLQAVYHGVPVLGVPLFGDQFDNLVRVEAKGMGLVLKPTELQREVFSSTMKRLIEDRRFKASAMGLSRIHQSQPLTPGAHLVRWVEHILHSGGGSHLRPRSLQQPWYQRWLLDCGKQRRFVRLCTGNRQPDPALPQMRPSPSRLTASVSPSLYPHPKTTPKRPAWSQPH</sequence>
<dbReference type="SUPFAM" id="SSF53756">
    <property type="entry name" value="UDP-Glycosyltransferase/glycogen phosphorylase"/>
    <property type="match status" value="1"/>
</dbReference>
<keyword evidence="4 13" id="KW-0328">Glycosyltransferase</keyword>
<gene>
    <name evidence="15" type="ORF">AGOR_G00047610</name>
</gene>
<comment type="catalytic activity">
    <reaction evidence="12">
        <text>glucuronate acceptor + UDP-alpha-D-glucuronate = acceptor beta-D-glucuronoside + UDP + H(+)</text>
        <dbReference type="Rhea" id="RHEA:21032"/>
        <dbReference type="ChEBI" id="CHEBI:15378"/>
        <dbReference type="ChEBI" id="CHEBI:58052"/>
        <dbReference type="ChEBI" id="CHEBI:58223"/>
        <dbReference type="ChEBI" id="CHEBI:132367"/>
        <dbReference type="ChEBI" id="CHEBI:132368"/>
        <dbReference type="EC" id="2.4.1.17"/>
    </reaction>
</comment>
<evidence type="ECO:0000256" key="1">
    <source>
        <dbReference type="ARBA" id="ARBA00004479"/>
    </source>
</evidence>
<dbReference type="AlphaFoldDB" id="A0A8T3E0X0"/>
<name>A0A8T3E0X0_9TELE</name>
<dbReference type="InterPro" id="IPR035595">
    <property type="entry name" value="UDP_glycos_trans_CS"/>
</dbReference>
<dbReference type="GO" id="GO:0015020">
    <property type="term" value="F:glucuronosyltransferase activity"/>
    <property type="evidence" value="ECO:0007669"/>
    <property type="project" value="UniProtKB-EC"/>
</dbReference>
<accession>A0A8T3E0X0</accession>
<comment type="function">
    <text evidence="11">UDP-glucuronosyltransferases catalyze phase II biotransformation reactions in which lipophilic substrates are conjugated with glucuronic acid to increase water solubility and enhance excretion. They are of major importance in the conjugation and subsequent elimination of potentially toxic xenobiotics and endogenous compounds.</text>
</comment>
<dbReference type="CDD" id="cd03784">
    <property type="entry name" value="GT1_Gtf-like"/>
    <property type="match status" value="1"/>
</dbReference>
<evidence type="ECO:0000256" key="10">
    <source>
        <dbReference type="ARBA" id="ARBA00023180"/>
    </source>
</evidence>
<proteinExistence type="inferred from homology"/>
<keyword evidence="9" id="KW-0472">Membrane</keyword>
<dbReference type="EC" id="2.4.1.17" evidence="3"/>
<dbReference type="OrthoDB" id="5835829at2759"/>
<evidence type="ECO:0000256" key="9">
    <source>
        <dbReference type="ARBA" id="ARBA00023136"/>
    </source>
</evidence>
<evidence type="ECO:0000256" key="11">
    <source>
        <dbReference type="ARBA" id="ARBA00037451"/>
    </source>
</evidence>
<evidence type="ECO:0000256" key="2">
    <source>
        <dbReference type="ARBA" id="ARBA00009995"/>
    </source>
</evidence>
<dbReference type="FunFam" id="3.40.50.2000:FF:000021">
    <property type="entry name" value="UDP-glucuronosyltransferase"/>
    <property type="match status" value="1"/>
</dbReference>
<dbReference type="PANTHER" id="PTHR48043:SF24">
    <property type="entry name" value="UDP-GLUCURONOSYLTRANSFERASE 3A2"/>
    <property type="match status" value="1"/>
</dbReference>